<sequence length="231" mass="25257">MKKRLAVSGTYSTGKTTTTIALFRLTGIPRTHARTMREILAGALPGRRLEECSAAELIQLGMRRFTERAVHESHLRDGFVSDGSSLHEWVYGKVRVRAGIHPTDGYDAADAPPDFYDEVIDAMGAVLKEHALGAYDAFVHLPVEFALVADGHRPVSERFRQLSDDLLLHTIDELGIPCHVVGGTLEQRLATIVDLFGLPALMSLDRAVELARAETAQSHRRAAAAAPRRAG</sequence>
<organism evidence="2 3">
    <name type="scientific">Streptomyces pseudovenezuelae</name>
    <dbReference type="NCBI Taxonomy" id="67350"/>
    <lineage>
        <taxon>Bacteria</taxon>
        <taxon>Bacillati</taxon>
        <taxon>Actinomycetota</taxon>
        <taxon>Actinomycetes</taxon>
        <taxon>Kitasatosporales</taxon>
        <taxon>Streptomycetaceae</taxon>
        <taxon>Streptomyces</taxon>
        <taxon>Streptomyces aurantiacus group</taxon>
    </lineage>
</organism>
<dbReference type="InterPro" id="IPR027417">
    <property type="entry name" value="P-loop_NTPase"/>
</dbReference>
<dbReference type="RefSeq" id="WP_329268830.1">
    <property type="nucleotide sequence ID" value="NZ_CP109011.1"/>
</dbReference>
<accession>A0ABZ1X4M3</accession>
<dbReference type="EMBL" id="CP109011">
    <property type="protein sequence ID" value="WUT47054.1"/>
    <property type="molecule type" value="Genomic_DNA"/>
</dbReference>
<keyword evidence="2" id="KW-0067">ATP-binding</keyword>
<gene>
    <name evidence="2" type="ORF">OG929_34205</name>
</gene>
<proteinExistence type="predicted"/>
<evidence type="ECO:0000313" key="3">
    <source>
        <dbReference type="Proteomes" id="UP001432168"/>
    </source>
</evidence>
<dbReference type="Gene3D" id="3.40.50.300">
    <property type="entry name" value="P-loop containing nucleotide triphosphate hydrolases"/>
    <property type="match status" value="1"/>
</dbReference>
<name>A0ABZ1X4M3_9ACTN</name>
<feature type="domain" description="NadR/Ttd14 AAA" evidence="1">
    <location>
        <begin position="5"/>
        <end position="188"/>
    </location>
</feature>
<reference evidence="2" key="1">
    <citation type="submission" date="2022-10" db="EMBL/GenBank/DDBJ databases">
        <title>The complete genomes of actinobacterial strains from the NBC collection.</title>
        <authorList>
            <person name="Joergensen T.S."/>
            <person name="Alvarez Arevalo M."/>
            <person name="Sterndorff E.B."/>
            <person name="Faurdal D."/>
            <person name="Vuksanovic O."/>
            <person name="Mourched A.-S."/>
            <person name="Charusanti P."/>
            <person name="Shaw S."/>
            <person name="Blin K."/>
            <person name="Weber T."/>
        </authorList>
    </citation>
    <scope>NUCLEOTIDE SEQUENCE</scope>
    <source>
        <strain evidence="2">NBC_00686</strain>
    </source>
</reference>
<dbReference type="Proteomes" id="UP001432168">
    <property type="component" value="Chromosome"/>
</dbReference>
<evidence type="ECO:0000313" key="2">
    <source>
        <dbReference type="EMBL" id="WUT47054.1"/>
    </source>
</evidence>
<keyword evidence="2" id="KW-0547">Nucleotide-binding</keyword>
<dbReference type="InterPro" id="IPR038727">
    <property type="entry name" value="NadR/Ttd14_AAA_dom"/>
</dbReference>
<dbReference type="Pfam" id="PF13521">
    <property type="entry name" value="AAA_28"/>
    <property type="match status" value="1"/>
</dbReference>
<evidence type="ECO:0000259" key="1">
    <source>
        <dbReference type="Pfam" id="PF13521"/>
    </source>
</evidence>
<protein>
    <submittedName>
        <fullName evidence="2">ATP-binding protein</fullName>
    </submittedName>
</protein>
<keyword evidence="3" id="KW-1185">Reference proteome</keyword>
<dbReference type="GO" id="GO:0005524">
    <property type="term" value="F:ATP binding"/>
    <property type="evidence" value="ECO:0007669"/>
    <property type="project" value="UniProtKB-KW"/>
</dbReference>